<comment type="similarity">
    <text evidence="2">Belongs to the GtrA family.</text>
</comment>
<evidence type="ECO:0000256" key="4">
    <source>
        <dbReference type="ARBA" id="ARBA00022989"/>
    </source>
</evidence>
<gene>
    <name evidence="8" type="ORF">F4162_04775</name>
</gene>
<evidence type="ECO:0000313" key="8">
    <source>
        <dbReference type="EMBL" id="MYG38300.1"/>
    </source>
</evidence>
<evidence type="ECO:0000256" key="1">
    <source>
        <dbReference type="ARBA" id="ARBA00004141"/>
    </source>
</evidence>
<dbReference type="Pfam" id="PF04138">
    <property type="entry name" value="GtrA_DPMS_TM"/>
    <property type="match status" value="1"/>
</dbReference>
<keyword evidence="4 6" id="KW-1133">Transmembrane helix</keyword>
<feature type="transmembrane region" description="Helical" evidence="6">
    <location>
        <begin position="53"/>
        <end position="72"/>
    </location>
</feature>
<evidence type="ECO:0000256" key="5">
    <source>
        <dbReference type="ARBA" id="ARBA00023136"/>
    </source>
</evidence>
<evidence type="ECO:0000256" key="2">
    <source>
        <dbReference type="ARBA" id="ARBA00009399"/>
    </source>
</evidence>
<evidence type="ECO:0000256" key="6">
    <source>
        <dbReference type="SAM" id="Phobius"/>
    </source>
</evidence>
<dbReference type="GO" id="GO:0000271">
    <property type="term" value="P:polysaccharide biosynthetic process"/>
    <property type="evidence" value="ECO:0007669"/>
    <property type="project" value="InterPro"/>
</dbReference>
<keyword evidence="3 6" id="KW-0812">Transmembrane</keyword>
<feature type="transmembrane region" description="Helical" evidence="6">
    <location>
        <begin position="26"/>
        <end position="47"/>
    </location>
</feature>
<comment type="caution">
    <text evidence="8">The sequence shown here is derived from an EMBL/GenBank/DDBJ whole genome shotgun (WGS) entry which is preliminary data.</text>
</comment>
<feature type="transmembrane region" description="Helical" evidence="6">
    <location>
        <begin position="121"/>
        <end position="139"/>
    </location>
</feature>
<accession>A0A6B1F4Q6</accession>
<organism evidence="8">
    <name type="scientific">Synechococcus sp. SB0676_bin_10</name>
    <dbReference type="NCBI Taxonomy" id="2604869"/>
    <lineage>
        <taxon>Bacteria</taxon>
        <taxon>Bacillati</taxon>
        <taxon>Cyanobacteriota</taxon>
        <taxon>Cyanophyceae</taxon>
        <taxon>Synechococcales</taxon>
        <taxon>Synechococcaceae</taxon>
        <taxon>Synechococcus</taxon>
    </lineage>
</organism>
<dbReference type="PANTHER" id="PTHR38459:SF1">
    <property type="entry name" value="PROPHAGE BACTOPRENOL-LINKED GLUCOSE TRANSLOCASE HOMOLOG"/>
    <property type="match status" value="1"/>
</dbReference>
<sequence>MENAVLWDRLVSLLERITGGMVPRRTISFALVGLSGTVVHGSLFLMFRAWGWSFLHSQSVAIAAGASSNYWVNNRLTFRCRRLRGRALFLGLVKFLLVCSPGLIANILVSTATYVNTSRQGLGLGALVAGIVVDFIWKYTASSRFVWKTPD</sequence>
<reference evidence="8" key="1">
    <citation type="submission" date="2019-09" db="EMBL/GenBank/DDBJ databases">
        <title>Characterisation of the sponge microbiome using genome-centric metagenomics.</title>
        <authorList>
            <person name="Engelberts J.P."/>
            <person name="Robbins S.J."/>
            <person name="De Goeij J.M."/>
            <person name="Aranda M."/>
            <person name="Bell S.C."/>
            <person name="Webster N.S."/>
        </authorList>
    </citation>
    <scope>NUCLEOTIDE SEQUENCE</scope>
    <source>
        <strain evidence="8">SB0676_bin_10</strain>
    </source>
</reference>
<name>A0A6B1F4Q6_9SYNE</name>
<evidence type="ECO:0000256" key="3">
    <source>
        <dbReference type="ARBA" id="ARBA00022692"/>
    </source>
</evidence>
<protein>
    <submittedName>
        <fullName evidence="8">GtrA family protein</fullName>
    </submittedName>
</protein>
<dbReference type="EMBL" id="VYDO01000155">
    <property type="protein sequence ID" value="MYG38300.1"/>
    <property type="molecule type" value="Genomic_DNA"/>
</dbReference>
<feature type="domain" description="GtrA/DPMS transmembrane" evidence="7">
    <location>
        <begin position="29"/>
        <end position="147"/>
    </location>
</feature>
<feature type="transmembrane region" description="Helical" evidence="6">
    <location>
        <begin position="92"/>
        <end position="115"/>
    </location>
</feature>
<dbReference type="InterPro" id="IPR007267">
    <property type="entry name" value="GtrA_DPMS_TM"/>
</dbReference>
<evidence type="ECO:0000259" key="7">
    <source>
        <dbReference type="Pfam" id="PF04138"/>
    </source>
</evidence>
<dbReference type="GO" id="GO:0005886">
    <property type="term" value="C:plasma membrane"/>
    <property type="evidence" value="ECO:0007669"/>
    <property type="project" value="TreeGrafter"/>
</dbReference>
<proteinExistence type="inferred from homology"/>
<comment type="subcellular location">
    <subcellularLocation>
        <location evidence="1">Membrane</location>
        <topology evidence="1">Multi-pass membrane protein</topology>
    </subcellularLocation>
</comment>
<dbReference type="InterPro" id="IPR051401">
    <property type="entry name" value="GtrA_CellWall_Glycosyl"/>
</dbReference>
<dbReference type="PANTHER" id="PTHR38459">
    <property type="entry name" value="PROPHAGE BACTOPRENOL-LINKED GLUCOSE TRANSLOCASE HOMOLOG"/>
    <property type="match status" value="1"/>
</dbReference>
<keyword evidence="5 6" id="KW-0472">Membrane</keyword>
<dbReference type="AlphaFoldDB" id="A0A6B1F4Q6"/>